<dbReference type="CDD" id="cd00567">
    <property type="entry name" value="ACAD"/>
    <property type="match status" value="1"/>
</dbReference>
<evidence type="ECO:0000256" key="1">
    <source>
        <dbReference type="ARBA" id="ARBA00001974"/>
    </source>
</evidence>
<feature type="domain" description="Acyl-CoA dehydrogenase/oxidase N-terminal" evidence="9">
    <location>
        <begin position="25"/>
        <end position="84"/>
    </location>
</feature>
<keyword evidence="3 6" id="KW-0285">Flavoprotein</keyword>
<dbReference type="Pfam" id="PF02770">
    <property type="entry name" value="Acyl-CoA_dh_M"/>
    <property type="match status" value="1"/>
</dbReference>
<feature type="domain" description="Acyl-CoA oxidase/dehydrogenase middle" evidence="8">
    <location>
        <begin position="103"/>
        <end position="198"/>
    </location>
</feature>
<comment type="cofactor">
    <cofactor evidence="1 6">
        <name>FAD</name>
        <dbReference type="ChEBI" id="CHEBI:57692"/>
    </cofactor>
</comment>
<dbReference type="Pfam" id="PF02771">
    <property type="entry name" value="Acyl-CoA_dh_N"/>
    <property type="match status" value="1"/>
</dbReference>
<evidence type="ECO:0000256" key="5">
    <source>
        <dbReference type="ARBA" id="ARBA00023002"/>
    </source>
</evidence>
<dbReference type="PANTHER" id="PTHR43884:SF20">
    <property type="entry name" value="ACYL-COA DEHYDROGENASE FADE28"/>
    <property type="match status" value="1"/>
</dbReference>
<organism evidence="10 11">
    <name type="scientific">Gordonia humi</name>
    <dbReference type="NCBI Taxonomy" id="686429"/>
    <lineage>
        <taxon>Bacteria</taxon>
        <taxon>Bacillati</taxon>
        <taxon>Actinomycetota</taxon>
        <taxon>Actinomycetes</taxon>
        <taxon>Mycobacteriales</taxon>
        <taxon>Gordoniaceae</taxon>
        <taxon>Gordonia</taxon>
    </lineage>
</organism>
<reference evidence="10 11" key="1">
    <citation type="submission" date="2020-08" db="EMBL/GenBank/DDBJ databases">
        <title>Sequencing the genomes of 1000 actinobacteria strains.</title>
        <authorList>
            <person name="Klenk H.-P."/>
        </authorList>
    </citation>
    <scope>NUCLEOTIDE SEQUENCE [LARGE SCALE GENOMIC DNA]</scope>
    <source>
        <strain evidence="10 11">DSM 45298</strain>
    </source>
</reference>
<evidence type="ECO:0000256" key="4">
    <source>
        <dbReference type="ARBA" id="ARBA00022827"/>
    </source>
</evidence>
<dbReference type="SUPFAM" id="SSF47203">
    <property type="entry name" value="Acyl-CoA dehydrogenase C-terminal domain-like"/>
    <property type="match status" value="1"/>
</dbReference>
<dbReference type="Pfam" id="PF00441">
    <property type="entry name" value="Acyl-CoA_dh_1"/>
    <property type="match status" value="1"/>
</dbReference>
<proteinExistence type="inferred from homology"/>
<protein>
    <submittedName>
        <fullName evidence="10">Alkylation response protein AidB-like acyl-CoA dehydrogenase</fullName>
    </submittedName>
</protein>
<comment type="similarity">
    <text evidence="2 6">Belongs to the acyl-CoA dehydrogenase family.</text>
</comment>
<dbReference type="InterPro" id="IPR009075">
    <property type="entry name" value="AcylCo_DH/oxidase_C"/>
</dbReference>
<dbReference type="Gene3D" id="1.20.140.10">
    <property type="entry name" value="Butyryl-CoA Dehydrogenase, subunit A, domain 3"/>
    <property type="match status" value="1"/>
</dbReference>
<evidence type="ECO:0000256" key="3">
    <source>
        <dbReference type="ARBA" id="ARBA00022630"/>
    </source>
</evidence>
<dbReference type="InterPro" id="IPR046373">
    <property type="entry name" value="Acyl-CoA_Oxase/DH_mid-dom_sf"/>
</dbReference>
<evidence type="ECO:0000256" key="6">
    <source>
        <dbReference type="RuleBase" id="RU362125"/>
    </source>
</evidence>
<dbReference type="InterPro" id="IPR036250">
    <property type="entry name" value="AcylCo_DH-like_C"/>
</dbReference>
<evidence type="ECO:0000256" key="2">
    <source>
        <dbReference type="ARBA" id="ARBA00009347"/>
    </source>
</evidence>
<dbReference type="AlphaFoldDB" id="A0A840EZD9"/>
<dbReference type="SUPFAM" id="SSF56645">
    <property type="entry name" value="Acyl-CoA dehydrogenase NM domain-like"/>
    <property type="match status" value="1"/>
</dbReference>
<dbReference type="InterPro" id="IPR006091">
    <property type="entry name" value="Acyl-CoA_Oxase/DH_mid-dom"/>
</dbReference>
<dbReference type="Gene3D" id="2.40.110.10">
    <property type="entry name" value="Butyryl-CoA Dehydrogenase, subunit A, domain 2"/>
    <property type="match status" value="1"/>
</dbReference>
<feature type="domain" description="Acyl-CoA dehydrogenase/oxidase C-terminal" evidence="7">
    <location>
        <begin position="215"/>
        <end position="356"/>
    </location>
</feature>
<comment type="caution">
    <text evidence="10">The sequence shown here is derived from an EMBL/GenBank/DDBJ whole genome shotgun (WGS) entry which is preliminary data.</text>
</comment>
<dbReference type="InterPro" id="IPR037069">
    <property type="entry name" value="AcylCoA_DH/ox_N_sf"/>
</dbReference>
<evidence type="ECO:0000259" key="7">
    <source>
        <dbReference type="Pfam" id="PF00441"/>
    </source>
</evidence>
<sequence length="362" mass="38069">MTKEQELLTESLSAFLSTREADDGDRWAGLADEIGVLGVALPESVGGSGGGAVEIMAVTEALGAATATEPFVETAVVGAGLLRYAGGPDELLRGIVDGTVRIGFAATEAAGGHCRRDVTATARRSGDGWILDGEKTVVVGAPDATHLIVTARTSGARRDESGISLFLVPIEGLTRPSGLRLAEYGTTDRRRAADVVFDGVEVPATALLGDEGAAWPIVSRVMDEATVAVSSEAVGLMRRALAETVEYTKGRRQFGQAISDFQVIQHRLVDMYMEIEQSVSAVHLATASLHAEPDERARAVSVAKATVGRAGRFVGQNAVQLLGGMGMVAETAVSRCFRRLTVIENEYGSTDLHIARYADLTA</sequence>
<dbReference type="InterPro" id="IPR013786">
    <property type="entry name" value="AcylCoA_DH/ox_N"/>
</dbReference>
<dbReference type="EMBL" id="JACIFP010000001">
    <property type="protein sequence ID" value="MBB4133510.1"/>
    <property type="molecule type" value="Genomic_DNA"/>
</dbReference>
<evidence type="ECO:0000259" key="8">
    <source>
        <dbReference type="Pfam" id="PF02770"/>
    </source>
</evidence>
<evidence type="ECO:0000313" key="10">
    <source>
        <dbReference type="EMBL" id="MBB4133510.1"/>
    </source>
</evidence>
<dbReference type="Proteomes" id="UP000551501">
    <property type="component" value="Unassembled WGS sequence"/>
</dbReference>
<gene>
    <name evidence="10" type="ORF">BKA16_000062</name>
</gene>
<dbReference type="InterPro" id="IPR009100">
    <property type="entry name" value="AcylCoA_DH/oxidase_NM_dom_sf"/>
</dbReference>
<name>A0A840EZD9_9ACTN</name>
<accession>A0A840EZD9</accession>
<dbReference type="PANTHER" id="PTHR43884">
    <property type="entry name" value="ACYL-COA DEHYDROGENASE"/>
    <property type="match status" value="1"/>
</dbReference>
<keyword evidence="11" id="KW-1185">Reference proteome</keyword>
<dbReference type="GO" id="GO:0050660">
    <property type="term" value="F:flavin adenine dinucleotide binding"/>
    <property type="evidence" value="ECO:0007669"/>
    <property type="project" value="InterPro"/>
</dbReference>
<evidence type="ECO:0000259" key="9">
    <source>
        <dbReference type="Pfam" id="PF02771"/>
    </source>
</evidence>
<keyword evidence="4 6" id="KW-0274">FAD</keyword>
<dbReference type="Gene3D" id="1.10.540.10">
    <property type="entry name" value="Acyl-CoA dehydrogenase/oxidase, N-terminal domain"/>
    <property type="match status" value="1"/>
</dbReference>
<keyword evidence="5 6" id="KW-0560">Oxidoreductase</keyword>
<dbReference type="GO" id="GO:0003995">
    <property type="term" value="F:acyl-CoA dehydrogenase activity"/>
    <property type="evidence" value="ECO:0007669"/>
    <property type="project" value="TreeGrafter"/>
</dbReference>
<evidence type="ECO:0000313" key="11">
    <source>
        <dbReference type="Proteomes" id="UP000551501"/>
    </source>
</evidence>